<evidence type="ECO:0000313" key="2">
    <source>
        <dbReference type="EMBL" id="KAF5829030.1"/>
    </source>
</evidence>
<feature type="region of interest" description="Disordered" evidence="1">
    <location>
        <begin position="1"/>
        <end position="47"/>
    </location>
</feature>
<name>A0ABQ7G345_DUNSA</name>
<keyword evidence="3" id="KW-1185">Reference proteome</keyword>
<evidence type="ECO:0008006" key="4">
    <source>
        <dbReference type="Google" id="ProtNLM"/>
    </source>
</evidence>
<evidence type="ECO:0000256" key="1">
    <source>
        <dbReference type="SAM" id="MobiDB-lite"/>
    </source>
</evidence>
<organism evidence="2 3">
    <name type="scientific">Dunaliella salina</name>
    <name type="common">Green alga</name>
    <name type="synonym">Protococcus salinus</name>
    <dbReference type="NCBI Taxonomy" id="3046"/>
    <lineage>
        <taxon>Eukaryota</taxon>
        <taxon>Viridiplantae</taxon>
        <taxon>Chlorophyta</taxon>
        <taxon>core chlorophytes</taxon>
        <taxon>Chlorophyceae</taxon>
        <taxon>CS clade</taxon>
        <taxon>Chlamydomonadales</taxon>
        <taxon>Dunaliellaceae</taxon>
        <taxon>Dunaliella</taxon>
    </lineage>
</organism>
<dbReference type="EMBL" id="MU070214">
    <property type="protein sequence ID" value="KAF5829030.1"/>
    <property type="molecule type" value="Genomic_DNA"/>
</dbReference>
<comment type="caution">
    <text evidence="2">The sequence shown here is derived from an EMBL/GenBank/DDBJ whole genome shotgun (WGS) entry which is preliminary data.</text>
</comment>
<feature type="compositionally biased region" description="Low complexity" evidence="1">
    <location>
        <begin position="1"/>
        <end position="28"/>
    </location>
</feature>
<sequence>MRRCGRSGNSASSSSRECGSSSACPCSGSTGGFKSPRKSDPVATWVSPPRRVRFPDLWSWLTPRRMQAAGCGTQDLLGF</sequence>
<protein>
    <recommendedName>
        <fullName evidence="4">Encoded protein</fullName>
    </recommendedName>
</protein>
<evidence type="ECO:0000313" key="3">
    <source>
        <dbReference type="Proteomes" id="UP000815325"/>
    </source>
</evidence>
<accession>A0ABQ7G345</accession>
<dbReference type="Proteomes" id="UP000815325">
    <property type="component" value="Unassembled WGS sequence"/>
</dbReference>
<proteinExistence type="predicted"/>
<gene>
    <name evidence="2" type="ORF">DUNSADRAFT_16664</name>
</gene>
<reference evidence="2" key="1">
    <citation type="submission" date="2017-08" db="EMBL/GenBank/DDBJ databases">
        <authorList>
            <person name="Polle J.E."/>
            <person name="Barry K."/>
            <person name="Cushman J."/>
            <person name="Schmutz J."/>
            <person name="Tran D."/>
            <person name="Hathwaick L.T."/>
            <person name="Yim W.C."/>
            <person name="Jenkins J."/>
            <person name="Mckie-Krisberg Z.M."/>
            <person name="Prochnik S."/>
            <person name="Lindquist E."/>
            <person name="Dockter R.B."/>
            <person name="Adam C."/>
            <person name="Molina H."/>
            <person name="Bunkerborg J."/>
            <person name="Jin E."/>
            <person name="Buchheim M."/>
            <person name="Magnuson J."/>
        </authorList>
    </citation>
    <scope>NUCLEOTIDE SEQUENCE</scope>
    <source>
        <strain evidence="2">CCAP 19/18</strain>
    </source>
</reference>